<accession>A0A8J2U7P4</accession>
<name>A0A8J2U7P4_9BACT</name>
<organism evidence="3 4">
    <name type="scientific">Puia dinghuensis</name>
    <dbReference type="NCBI Taxonomy" id="1792502"/>
    <lineage>
        <taxon>Bacteria</taxon>
        <taxon>Pseudomonadati</taxon>
        <taxon>Bacteroidota</taxon>
        <taxon>Chitinophagia</taxon>
        <taxon>Chitinophagales</taxon>
        <taxon>Chitinophagaceae</taxon>
        <taxon>Puia</taxon>
    </lineage>
</organism>
<protein>
    <submittedName>
        <fullName evidence="3">Uncharacterized protein</fullName>
    </submittedName>
</protein>
<comment type="caution">
    <text evidence="3">The sequence shown here is derived from an EMBL/GenBank/DDBJ whole genome shotgun (WGS) entry which is preliminary data.</text>
</comment>
<evidence type="ECO:0000256" key="1">
    <source>
        <dbReference type="SAM" id="MobiDB-lite"/>
    </source>
</evidence>
<evidence type="ECO:0000313" key="4">
    <source>
        <dbReference type="Proteomes" id="UP000607559"/>
    </source>
</evidence>
<gene>
    <name evidence="3" type="ORF">GCM10011511_04690</name>
</gene>
<proteinExistence type="predicted"/>
<reference evidence="3" key="1">
    <citation type="journal article" date="2014" name="Int. J. Syst. Evol. Microbiol.">
        <title>Complete genome sequence of Corynebacterium casei LMG S-19264T (=DSM 44701T), isolated from a smear-ripened cheese.</title>
        <authorList>
            <consortium name="US DOE Joint Genome Institute (JGI-PGF)"/>
            <person name="Walter F."/>
            <person name="Albersmeier A."/>
            <person name="Kalinowski J."/>
            <person name="Ruckert C."/>
        </authorList>
    </citation>
    <scope>NUCLEOTIDE SEQUENCE</scope>
    <source>
        <strain evidence="3">CGMCC 1.15448</strain>
    </source>
</reference>
<evidence type="ECO:0000313" key="3">
    <source>
        <dbReference type="EMBL" id="GGA84725.1"/>
    </source>
</evidence>
<dbReference type="Proteomes" id="UP000607559">
    <property type="component" value="Unassembled WGS sequence"/>
</dbReference>
<feature type="chain" id="PRO_5035198712" evidence="2">
    <location>
        <begin position="24"/>
        <end position="170"/>
    </location>
</feature>
<evidence type="ECO:0000256" key="2">
    <source>
        <dbReference type="SAM" id="SignalP"/>
    </source>
</evidence>
<dbReference type="PROSITE" id="PS51257">
    <property type="entry name" value="PROKAR_LIPOPROTEIN"/>
    <property type="match status" value="1"/>
</dbReference>
<keyword evidence="4" id="KW-1185">Reference proteome</keyword>
<reference evidence="3" key="2">
    <citation type="submission" date="2020-09" db="EMBL/GenBank/DDBJ databases">
        <authorList>
            <person name="Sun Q."/>
            <person name="Zhou Y."/>
        </authorList>
    </citation>
    <scope>NUCLEOTIDE SEQUENCE</scope>
    <source>
        <strain evidence="3">CGMCC 1.15448</strain>
    </source>
</reference>
<dbReference type="RefSeq" id="WP_188928139.1">
    <property type="nucleotide sequence ID" value="NZ_BMJC01000001.1"/>
</dbReference>
<dbReference type="AlphaFoldDB" id="A0A8J2U7P4"/>
<keyword evidence="2" id="KW-0732">Signal</keyword>
<feature type="region of interest" description="Disordered" evidence="1">
    <location>
        <begin position="24"/>
        <end position="53"/>
    </location>
</feature>
<dbReference type="EMBL" id="BMJC01000001">
    <property type="protein sequence ID" value="GGA84725.1"/>
    <property type="molecule type" value="Genomic_DNA"/>
</dbReference>
<sequence length="170" mass="19418">MKRPIFLFVLSPVLFFASCHSSAGDQRTPGNDTFLVDPSNPKLPPPKSNPEFRAQVKKDPVGEYREKTGHILGDFVVRLYQTSKTMYYRADVEYEGLPGTDTIKLPDLGTEPQPVLQKGETKYSCVIGFMDNDKKFRELKLVHVTPKGDQFKITTLKHWVVMDHYRLVSQ</sequence>
<feature type="signal peptide" evidence="2">
    <location>
        <begin position="1"/>
        <end position="23"/>
    </location>
</feature>